<keyword evidence="5" id="KW-0441">Lipid A biosynthesis</keyword>
<evidence type="ECO:0000256" key="5">
    <source>
        <dbReference type="ARBA" id="ARBA00022556"/>
    </source>
</evidence>
<dbReference type="GO" id="GO:0005543">
    <property type="term" value="F:phospholipid binding"/>
    <property type="evidence" value="ECO:0007669"/>
    <property type="project" value="TreeGrafter"/>
</dbReference>
<evidence type="ECO:0000256" key="6">
    <source>
        <dbReference type="ARBA" id="ARBA00022676"/>
    </source>
</evidence>
<comment type="catalytic activity">
    <reaction evidence="9">
        <text>a lipid X + a UDP-2-N,3-O-bis[(3R)-3-hydroxyacyl]-alpha-D-glucosamine = a lipid A disaccharide + UDP + H(+)</text>
        <dbReference type="Rhea" id="RHEA:67828"/>
        <dbReference type="ChEBI" id="CHEBI:15378"/>
        <dbReference type="ChEBI" id="CHEBI:58223"/>
        <dbReference type="ChEBI" id="CHEBI:137748"/>
        <dbReference type="ChEBI" id="CHEBI:176338"/>
        <dbReference type="ChEBI" id="CHEBI:176343"/>
        <dbReference type="EC" id="2.4.1.182"/>
    </reaction>
</comment>
<dbReference type="InterPro" id="IPR003835">
    <property type="entry name" value="Glyco_trans_19"/>
</dbReference>
<dbReference type="Pfam" id="PF02684">
    <property type="entry name" value="LpxB"/>
    <property type="match status" value="1"/>
</dbReference>
<comment type="function">
    <text evidence="1">Condensation of UDP-2,3-diacylglucosamine and 2,3-diacylglucosamine-1-phosphate to form lipid A disaccharide, a precursor of lipid A, a phosphorylated glycolipid that anchors the lipopolysaccharide to the outer membrane of the cell.</text>
</comment>
<evidence type="ECO:0000256" key="10">
    <source>
        <dbReference type="NCBIfam" id="TIGR00215"/>
    </source>
</evidence>
<protein>
    <recommendedName>
        <fullName evidence="3 10">Lipid-A-disaccharide synthase</fullName>
        <ecNumber evidence="2 10">2.4.1.182</ecNumber>
    </recommendedName>
</protein>
<accession>A0A518BUX0</accession>
<organism evidence="11 12">
    <name type="scientific">Mucisphaera calidilacus</name>
    <dbReference type="NCBI Taxonomy" id="2527982"/>
    <lineage>
        <taxon>Bacteria</taxon>
        <taxon>Pseudomonadati</taxon>
        <taxon>Planctomycetota</taxon>
        <taxon>Phycisphaerae</taxon>
        <taxon>Phycisphaerales</taxon>
        <taxon>Phycisphaeraceae</taxon>
        <taxon>Mucisphaera</taxon>
    </lineage>
</organism>
<dbReference type="Proteomes" id="UP000320386">
    <property type="component" value="Chromosome"/>
</dbReference>
<keyword evidence="7 11" id="KW-0808">Transferase</keyword>
<evidence type="ECO:0000313" key="12">
    <source>
        <dbReference type="Proteomes" id="UP000320386"/>
    </source>
</evidence>
<dbReference type="AlphaFoldDB" id="A0A518BUX0"/>
<name>A0A518BUX0_9BACT</name>
<evidence type="ECO:0000256" key="9">
    <source>
        <dbReference type="ARBA" id="ARBA00048975"/>
    </source>
</evidence>
<sequence>MPASPVILLTAFEPSGDILGASLVKALRRRQPDIRFKALGGPRLQEAGCEIIEQTTDDPAMLLDAARKVVDHRRRIQRLRAYLEQNPVDAVIPIDSPAANWDVCQATRDLLPDARIIHLVAPQLWAWGRWRVNKLRRLTDRVLCLLPFEPDWFQARDVPATFVGHPLFDRINDDPPTPHDCLSKPAGKRLALLPGSRSAEVAFNWETMTRVARTLHQQFPDLHVVIPASDERREKQIRQHPATASLDHCADIIVGHADAVYDWADAALIVSGTATLEALGHSTPTVVLYNVRYLTWLFIGRFLTTTRTYSLPNLISEWLGEGRVVPEFIPHFGRPEPVADAVRNLLTNPEAVAQQRQLYTRVHEAFGNQRFKDLAADAVLQAIAS</sequence>
<dbReference type="NCBIfam" id="TIGR00215">
    <property type="entry name" value="lpxB"/>
    <property type="match status" value="1"/>
</dbReference>
<keyword evidence="4" id="KW-0444">Lipid biosynthesis</keyword>
<evidence type="ECO:0000256" key="7">
    <source>
        <dbReference type="ARBA" id="ARBA00022679"/>
    </source>
</evidence>
<gene>
    <name evidence="11" type="ORF">Pan265_06140</name>
</gene>
<dbReference type="SUPFAM" id="SSF53756">
    <property type="entry name" value="UDP-Glycosyltransferase/glycogen phosphorylase"/>
    <property type="match status" value="1"/>
</dbReference>
<evidence type="ECO:0000256" key="4">
    <source>
        <dbReference type="ARBA" id="ARBA00022516"/>
    </source>
</evidence>
<dbReference type="GO" id="GO:0016020">
    <property type="term" value="C:membrane"/>
    <property type="evidence" value="ECO:0007669"/>
    <property type="project" value="GOC"/>
</dbReference>
<evidence type="ECO:0000313" key="11">
    <source>
        <dbReference type="EMBL" id="QDU70778.1"/>
    </source>
</evidence>
<dbReference type="GO" id="GO:0009245">
    <property type="term" value="P:lipid A biosynthetic process"/>
    <property type="evidence" value="ECO:0007669"/>
    <property type="project" value="UniProtKB-UniRule"/>
</dbReference>
<dbReference type="PANTHER" id="PTHR30372">
    <property type="entry name" value="LIPID-A-DISACCHARIDE SYNTHASE"/>
    <property type="match status" value="1"/>
</dbReference>
<dbReference type="EMBL" id="CP036280">
    <property type="protein sequence ID" value="QDU70778.1"/>
    <property type="molecule type" value="Genomic_DNA"/>
</dbReference>
<reference evidence="11 12" key="1">
    <citation type="submission" date="2019-02" db="EMBL/GenBank/DDBJ databases">
        <title>Deep-cultivation of Planctomycetes and their phenomic and genomic characterization uncovers novel biology.</title>
        <authorList>
            <person name="Wiegand S."/>
            <person name="Jogler M."/>
            <person name="Boedeker C."/>
            <person name="Pinto D."/>
            <person name="Vollmers J."/>
            <person name="Rivas-Marin E."/>
            <person name="Kohn T."/>
            <person name="Peeters S.H."/>
            <person name="Heuer A."/>
            <person name="Rast P."/>
            <person name="Oberbeckmann S."/>
            <person name="Bunk B."/>
            <person name="Jeske O."/>
            <person name="Meyerdierks A."/>
            <person name="Storesund J.E."/>
            <person name="Kallscheuer N."/>
            <person name="Luecker S."/>
            <person name="Lage O.M."/>
            <person name="Pohl T."/>
            <person name="Merkel B.J."/>
            <person name="Hornburger P."/>
            <person name="Mueller R.-W."/>
            <person name="Bruemmer F."/>
            <person name="Labrenz M."/>
            <person name="Spormann A.M."/>
            <person name="Op den Camp H."/>
            <person name="Overmann J."/>
            <person name="Amann R."/>
            <person name="Jetten M.S.M."/>
            <person name="Mascher T."/>
            <person name="Medema M.H."/>
            <person name="Devos D.P."/>
            <person name="Kaster A.-K."/>
            <person name="Ovreas L."/>
            <person name="Rohde M."/>
            <person name="Galperin M.Y."/>
            <person name="Jogler C."/>
        </authorList>
    </citation>
    <scope>NUCLEOTIDE SEQUENCE [LARGE SCALE GENOMIC DNA]</scope>
    <source>
        <strain evidence="11 12">Pan265</strain>
    </source>
</reference>
<keyword evidence="12" id="KW-1185">Reference proteome</keyword>
<dbReference type="PANTHER" id="PTHR30372:SF4">
    <property type="entry name" value="LIPID-A-DISACCHARIDE SYNTHASE, MITOCHONDRIAL-RELATED"/>
    <property type="match status" value="1"/>
</dbReference>
<keyword evidence="6 11" id="KW-0328">Glycosyltransferase</keyword>
<evidence type="ECO:0000256" key="3">
    <source>
        <dbReference type="ARBA" id="ARBA00020902"/>
    </source>
</evidence>
<proteinExistence type="predicted"/>
<evidence type="ECO:0000256" key="8">
    <source>
        <dbReference type="ARBA" id="ARBA00023098"/>
    </source>
</evidence>
<dbReference type="GO" id="GO:0008915">
    <property type="term" value="F:lipid-A-disaccharide synthase activity"/>
    <property type="evidence" value="ECO:0007669"/>
    <property type="project" value="UniProtKB-UniRule"/>
</dbReference>
<keyword evidence="8" id="KW-0443">Lipid metabolism</keyword>
<dbReference type="KEGG" id="mcad:Pan265_06140"/>
<evidence type="ECO:0000256" key="2">
    <source>
        <dbReference type="ARBA" id="ARBA00012687"/>
    </source>
</evidence>
<dbReference type="EC" id="2.4.1.182" evidence="2 10"/>
<dbReference type="OrthoDB" id="9801642at2"/>
<evidence type="ECO:0000256" key="1">
    <source>
        <dbReference type="ARBA" id="ARBA00002056"/>
    </source>
</evidence>
<dbReference type="RefSeq" id="WP_145444927.1">
    <property type="nucleotide sequence ID" value="NZ_CP036280.1"/>
</dbReference>